<feature type="transmembrane region" description="Helical" evidence="7">
    <location>
        <begin position="12"/>
        <end position="33"/>
    </location>
</feature>
<evidence type="ECO:0000313" key="9">
    <source>
        <dbReference type="EMBL" id="MPM83451.1"/>
    </source>
</evidence>
<reference evidence="9" key="1">
    <citation type="submission" date="2019-08" db="EMBL/GenBank/DDBJ databases">
        <authorList>
            <person name="Kucharzyk K."/>
            <person name="Murdoch R.W."/>
            <person name="Higgins S."/>
            <person name="Loffler F."/>
        </authorList>
    </citation>
    <scope>NUCLEOTIDE SEQUENCE</scope>
</reference>
<evidence type="ECO:0000256" key="6">
    <source>
        <dbReference type="ARBA" id="ARBA00023136"/>
    </source>
</evidence>
<feature type="transmembrane region" description="Helical" evidence="7">
    <location>
        <begin position="161"/>
        <end position="184"/>
    </location>
</feature>
<dbReference type="SUPFAM" id="SSF160964">
    <property type="entry name" value="MalF N-terminal region-like"/>
    <property type="match status" value="1"/>
</dbReference>
<keyword evidence="2" id="KW-0813">Transport</keyword>
<dbReference type="GO" id="GO:0055085">
    <property type="term" value="P:transmembrane transport"/>
    <property type="evidence" value="ECO:0007669"/>
    <property type="project" value="InterPro"/>
</dbReference>
<dbReference type="SUPFAM" id="SSF161098">
    <property type="entry name" value="MetI-like"/>
    <property type="match status" value="1"/>
</dbReference>
<feature type="transmembrane region" description="Helical" evidence="7">
    <location>
        <begin position="214"/>
        <end position="240"/>
    </location>
</feature>
<evidence type="ECO:0000256" key="2">
    <source>
        <dbReference type="ARBA" id="ARBA00022448"/>
    </source>
</evidence>
<evidence type="ECO:0000256" key="3">
    <source>
        <dbReference type="ARBA" id="ARBA00022475"/>
    </source>
</evidence>
<evidence type="ECO:0000256" key="7">
    <source>
        <dbReference type="SAM" id="Phobius"/>
    </source>
</evidence>
<dbReference type="Pfam" id="PF00528">
    <property type="entry name" value="BPD_transp_1"/>
    <property type="match status" value="1"/>
</dbReference>
<dbReference type="InterPro" id="IPR035906">
    <property type="entry name" value="MetI-like_sf"/>
</dbReference>
<dbReference type="PANTHER" id="PTHR30193">
    <property type="entry name" value="ABC TRANSPORTER PERMEASE PROTEIN"/>
    <property type="match status" value="1"/>
</dbReference>
<organism evidence="9">
    <name type="scientific">bioreactor metagenome</name>
    <dbReference type="NCBI Taxonomy" id="1076179"/>
    <lineage>
        <taxon>unclassified sequences</taxon>
        <taxon>metagenomes</taxon>
        <taxon>ecological metagenomes</taxon>
    </lineage>
</organism>
<evidence type="ECO:0000259" key="8">
    <source>
        <dbReference type="PROSITE" id="PS50928"/>
    </source>
</evidence>
<dbReference type="PANTHER" id="PTHR30193:SF37">
    <property type="entry name" value="INNER MEMBRANE ABC TRANSPORTER PERMEASE PROTEIN YCJO"/>
    <property type="match status" value="1"/>
</dbReference>
<feature type="domain" description="ABC transmembrane type-1" evidence="8">
    <location>
        <begin position="72"/>
        <end position="287"/>
    </location>
</feature>
<dbReference type="InterPro" id="IPR000515">
    <property type="entry name" value="MetI-like"/>
</dbReference>
<sequence>MHMSLKTQKKIIPIIFIIPGLLLFIVFQIYPLLKGLQMSFYDWQIMPGKVSQFIGLDNYTRAFNDPIFKIAAKNTAIYALVTVPGQMIFAMMAALLLHAIPKGKGIFRAMFYIPVVTSWVIVSLLIRYMFQSPDGIVNYFLKDVFHIIQDPILWLTDVRYAFIPICILGVWKGIGWSMMIYLAALQGVPKELEEVAEIDGANAWNRFWNLTMPLISPTIVFTLVMLLIGSFNVFLSVYLITNGGPAQQTEVMLSFGYHQAFDFLDFGYGAAISMIMAVVLIILSYLQMRFLRKPVEIAG</sequence>
<dbReference type="PROSITE" id="PS50928">
    <property type="entry name" value="ABC_TM1"/>
    <property type="match status" value="1"/>
</dbReference>
<evidence type="ECO:0000256" key="1">
    <source>
        <dbReference type="ARBA" id="ARBA00004651"/>
    </source>
</evidence>
<comment type="caution">
    <text evidence="9">The sequence shown here is derived from an EMBL/GenBank/DDBJ whole genome shotgun (WGS) entry which is preliminary data.</text>
</comment>
<keyword evidence="3" id="KW-1003">Cell membrane</keyword>
<dbReference type="EMBL" id="VSSQ01032245">
    <property type="protein sequence ID" value="MPM83451.1"/>
    <property type="molecule type" value="Genomic_DNA"/>
</dbReference>
<dbReference type="GO" id="GO:0005886">
    <property type="term" value="C:plasma membrane"/>
    <property type="evidence" value="ECO:0007669"/>
    <property type="project" value="UniProtKB-SubCell"/>
</dbReference>
<evidence type="ECO:0000256" key="4">
    <source>
        <dbReference type="ARBA" id="ARBA00022692"/>
    </source>
</evidence>
<keyword evidence="4 7" id="KW-0812">Transmembrane</keyword>
<evidence type="ECO:0000256" key="5">
    <source>
        <dbReference type="ARBA" id="ARBA00022989"/>
    </source>
</evidence>
<dbReference type="Gene3D" id="1.10.3720.10">
    <property type="entry name" value="MetI-like"/>
    <property type="match status" value="1"/>
</dbReference>
<keyword evidence="5 7" id="KW-1133">Transmembrane helix</keyword>
<feature type="transmembrane region" description="Helical" evidence="7">
    <location>
        <begin position="76"/>
        <end position="97"/>
    </location>
</feature>
<proteinExistence type="predicted"/>
<gene>
    <name evidence="9" type="primary">lacF_62</name>
    <name evidence="9" type="ORF">SDC9_130515</name>
</gene>
<feature type="transmembrane region" description="Helical" evidence="7">
    <location>
        <begin position="266"/>
        <end position="286"/>
    </location>
</feature>
<protein>
    <submittedName>
        <fullName evidence="9">Lactose transport system permease protein LacF</fullName>
    </submittedName>
</protein>
<accession>A0A645D2S3</accession>
<feature type="transmembrane region" description="Helical" evidence="7">
    <location>
        <begin position="109"/>
        <end position="130"/>
    </location>
</feature>
<dbReference type="AlphaFoldDB" id="A0A645D2S3"/>
<comment type="subcellular location">
    <subcellularLocation>
        <location evidence="1">Cell membrane</location>
        <topology evidence="1">Multi-pass membrane protein</topology>
    </subcellularLocation>
</comment>
<dbReference type="CDD" id="cd06261">
    <property type="entry name" value="TM_PBP2"/>
    <property type="match status" value="1"/>
</dbReference>
<name>A0A645D2S3_9ZZZZ</name>
<keyword evidence="6 7" id="KW-0472">Membrane</keyword>
<dbReference type="InterPro" id="IPR051393">
    <property type="entry name" value="ABC_transporter_permease"/>
</dbReference>